<sequence>MDICVLGPVQARRDGGEVPITGRKPKALLAVLAVDAGRVVSADALISALWGDDLPADPRARLHSLVSAVRTVLGGEAVARRSAGYVLVGDRVRVDAHVFAEQSSAGRRLLGENRFGPAADLLRAALDLWTGPALLDVDGEWAEAERARLAEARLAAVEDLTDARLAMGEGAELVAELTGLVAGHAERERLRGLLMLALHQAGRTAEALRCYEEGRTLLRDELGVDPGPELRAAHARVLRGEGRRRVERRHAVPVLAQLPPDISDFTGREDEVARLAGHLLTRQPAVVVGAIAGKPGSGKSSLAVRVAHLVRADFPGGQLYVNLHGATAAPQQPSVVLSRFLHALGVSEDDVPGGVEDRAALFRSLLAGRRTLVVLDDAADEEQVRPLLPGTEGCAVLVTGRRRLGAMAGAVHVDLPMFADEEALALLESLAGRERVAAQRDQAADIVRLCGYLPLAVRIVGAKLAARPRWPIAELRGRLRAQHRLLNELVLGDLAVRGSLLLSYDGLGELERTALRRLGLLGVTDFSGWLVAALLDVSPQAADEVLERLVDATLVDTAAPDGTGAVRYALHDLVREFCGEQAQRDVEPEVVERCARYAAALVEYATNHMPRGTAPQLTRHLGRVALDEGVTRRLRTNPTAWLDAEGVVLVGLVERASELGLAAPAATLAATLSSSAFTVRDHFSHWWHAHATALDAVHRAGDRSSEASLLVGLGNLRFEQDRLEEAVGYLERARDVYAEVGDDYGRAVAQLKLSSAQREWGRLRVTLSTLEDLTPVLSSLSEPQLTARATHNRAMTLIELGHLPAAIEECGRAVAAYRDLDDRFGQALATRSTGIAHRAAGELDHAERACESARRTLTEIGDQHMLAYATQSLAKVLIRQGRGARVLGWLTDCLRTCHEFKDGFGQALVLRTLGERELAVGSPEAALGHFDRSLQWWTGLDLPLWRARTLRDVSGALAMTGDAPGSRAAWAEALATFEAHGSREAGEGRLEPRWCLGRAG</sequence>
<evidence type="ECO:0000313" key="8">
    <source>
        <dbReference type="EMBL" id="PRY32434.1"/>
    </source>
</evidence>
<dbReference type="InterPro" id="IPR016032">
    <property type="entry name" value="Sig_transdc_resp-reg_C-effctor"/>
</dbReference>
<evidence type="ECO:0000313" key="9">
    <source>
        <dbReference type="Proteomes" id="UP000239494"/>
    </source>
</evidence>
<evidence type="ECO:0000256" key="5">
    <source>
        <dbReference type="ARBA" id="ARBA00023163"/>
    </source>
</evidence>
<dbReference type="SUPFAM" id="SSF52540">
    <property type="entry name" value="P-loop containing nucleoside triphosphate hydrolases"/>
    <property type="match status" value="1"/>
</dbReference>
<dbReference type="Pfam" id="PF00931">
    <property type="entry name" value="NB-ARC"/>
    <property type="match status" value="1"/>
</dbReference>
<dbReference type="PROSITE" id="PS51755">
    <property type="entry name" value="OMPR_PHOB"/>
    <property type="match status" value="1"/>
</dbReference>
<dbReference type="InterPro" id="IPR027417">
    <property type="entry name" value="P-loop_NTPase"/>
</dbReference>
<dbReference type="SUPFAM" id="SSF46894">
    <property type="entry name" value="C-terminal effector domain of the bipartite response regulators"/>
    <property type="match status" value="1"/>
</dbReference>
<dbReference type="AlphaFoldDB" id="A0A2T0SG84"/>
<dbReference type="InterPro" id="IPR036388">
    <property type="entry name" value="WH-like_DNA-bd_sf"/>
</dbReference>
<dbReference type="GO" id="GO:0000160">
    <property type="term" value="P:phosphorelay signal transduction system"/>
    <property type="evidence" value="ECO:0007669"/>
    <property type="project" value="InterPro"/>
</dbReference>
<dbReference type="Pfam" id="PF13424">
    <property type="entry name" value="TPR_12"/>
    <property type="match status" value="1"/>
</dbReference>
<keyword evidence="2" id="KW-0677">Repeat</keyword>
<protein>
    <submittedName>
        <fullName evidence="8">DNA-binding SARP family transcriptional activator</fullName>
    </submittedName>
</protein>
<keyword evidence="4 6" id="KW-0238">DNA-binding</keyword>
<dbReference type="GO" id="GO:0043531">
    <property type="term" value="F:ADP binding"/>
    <property type="evidence" value="ECO:0007669"/>
    <property type="project" value="InterPro"/>
</dbReference>
<dbReference type="Pfam" id="PF03704">
    <property type="entry name" value="BTAD"/>
    <property type="match status" value="1"/>
</dbReference>
<dbReference type="InterPro" id="IPR001867">
    <property type="entry name" value="OmpR/PhoB-type_DNA-bd"/>
</dbReference>
<dbReference type="Gene3D" id="3.40.50.300">
    <property type="entry name" value="P-loop containing nucleotide triphosphate hydrolases"/>
    <property type="match status" value="1"/>
</dbReference>
<dbReference type="SMART" id="SM00028">
    <property type="entry name" value="TPR"/>
    <property type="match status" value="3"/>
</dbReference>
<feature type="DNA-binding region" description="OmpR/PhoB-type" evidence="6">
    <location>
        <begin position="1"/>
        <end position="89"/>
    </location>
</feature>
<dbReference type="GO" id="GO:0006355">
    <property type="term" value="P:regulation of DNA-templated transcription"/>
    <property type="evidence" value="ECO:0007669"/>
    <property type="project" value="InterPro"/>
</dbReference>
<dbReference type="InterPro" id="IPR051677">
    <property type="entry name" value="AfsR-DnrI-RedD_regulator"/>
</dbReference>
<keyword evidence="3" id="KW-0805">Transcription regulation</keyword>
<evidence type="ECO:0000256" key="6">
    <source>
        <dbReference type="PROSITE-ProRule" id="PRU01091"/>
    </source>
</evidence>
<dbReference type="GO" id="GO:0003677">
    <property type="term" value="F:DNA binding"/>
    <property type="evidence" value="ECO:0007669"/>
    <property type="project" value="UniProtKB-UniRule"/>
</dbReference>
<gene>
    <name evidence="8" type="ORF">CLV43_12128</name>
</gene>
<evidence type="ECO:0000256" key="2">
    <source>
        <dbReference type="ARBA" id="ARBA00022737"/>
    </source>
</evidence>
<proteinExistence type="inferred from homology"/>
<evidence type="ECO:0000256" key="3">
    <source>
        <dbReference type="ARBA" id="ARBA00023015"/>
    </source>
</evidence>
<dbReference type="SUPFAM" id="SSF48452">
    <property type="entry name" value="TPR-like"/>
    <property type="match status" value="3"/>
</dbReference>
<evidence type="ECO:0000256" key="4">
    <source>
        <dbReference type="ARBA" id="ARBA00023125"/>
    </source>
</evidence>
<evidence type="ECO:0000259" key="7">
    <source>
        <dbReference type="PROSITE" id="PS51755"/>
    </source>
</evidence>
<accession>A0A2T0SG84</accession>
<comment type="caution">
    <text evidence="8">The sequence shown here is derived from an EMBL/GenBank/DDBJ whole genome shotgun (WGS) entry which is preliminary data.</text>
</comment>
<dbReference type="OrthoDB" id="581105at2"/>
<dbReference type="InterPro" id="IPR019734">
    <property type="entry name" value="TPR_rpt"/>
</dbReference>
<keyword evidence="9" id="KW-1185">Reference proteome</keyword>
<organism evidence="8 9">
    <name type="scientific">Umezawaea tangerina</name>
    <dbReference type="NCBI Taxonomy" id="84725"/>
    <lineage>
        <taxon>Bacteria</taxon>
        <taxon>Bacillati</taxon>
        <taxon>Actinomycetota</taxon>
        <taxon>Actinomycetes</taxon>
        <taxon>Pseudonocardiales</taxon>
        <taxon>Pseudonocardiaceae</taxon>
        <taxon>Umezawaea</taxon>
    </lineage>
</organism>
<dbReference type="InterPro" id="IPR042197">
    <property type="entry name" value="Apaf_helical"/>
</dbReference>
<dbReference type="Gene3D" id="1.25.40.10">
    <property type="entry name" value="Tetratricopeptide repeat domain"/>
    <property type="match status" value="2"/>
</dbReference>
<dbReference type="SMART" id="SM00862">
    <property type="entry name" value="Trans_reg_C"/>
    <property type="match status" value="1"/>
</dbReference>
<dbReference type="RefSeq" id="WP_106196330.1">
    <property type="nucleotide sequence ID" value="NZ_PVTF01000021.1"/>
</dbReference>
<dbReference type="InterPro" id="IPR005158">
    <property type="entry name" value="BTAD"/>
</dbReference>
<dbReference type="Gene3D" id="1.10.8.430">
    <property type="entry name" value="Helical domain of apoptotic protease-activating factors"/>
    <property type="match status" value="1"/>
</dbReference>
<feature type="domain" description="OmpR/PhoB-type" evidence="7">
    <location>
        <begin position="1"/>
        <end position="89"/>
    </location>
</feature>
<dbReference type="InterPro" id="IPR002182">
    <property type="entry name" value="NB-ARC"/>
</dbReference>
<evidence type="ECO:0000256" key="1">
    <source>
        <dbReference type="ARBA" id="ARBA00005820"/>
    </source>
</evidence>
<dbReference type="PRINTS" id="PR00364">
    <property type="entry name" value="DISEASERSIST"/>
</dbReference>
<dbReference type="SMART" id="SM01043">
    <property type="entry name" value="BTAD"/>
    <property type="match status" value="1"/>
</dbReference>
<name>A0A2T0SG84_9PSEU</name>
<dbReference type="Gene3D" id="1.10.10.10">
    <property type="entry name" value="Winged helix-like DNA-binding domain superfamily/Winged helix DNA-binding domain"/>
    <property type="match status" value="1"/>
</dbReference>
<comment type="similarity">
    <text evidence="1">Belongs to the AfsR/DnrI/RedD regulatory family.</text>
</comment>
<dbReference type="Proteomes" id="UP000239494">
    <property type="component" value="Unassembled WGS sequence"/>
</dbReference>
<dbReference type="InterPro" id="IPR011990">
    <property type="entry name" value="TPR-like_helical_dom_sf"/>
</dbReference>
<dbReference type="PANTHER" id="PTHR35807">
    <property type="entry name" value="TRANSCRIPTIONAL REGULATOR REDD-RELATED"/>
    <property type="match status" value="1"/>
</dbReference>
<dbReference type="PANTHER" id="PTHR35807:SF1">
    <property type="entry name" value="TRANSCRIPTIONAL REGULATOR REDD"/>
    <property type="match status" value="1"/>
</dbReference>
<reference evidence="8 9" key="1">
    <citation type="submission" date="2018-03" db="EMBL/GenBank/DDBJ databases">
        <title>Genomic Encyclopedia of Archaeal and Bacterial Type Strains, Phase II (KMG-II): from individual species to whole genera.</title>
        <authorList>
            <person name="Goeker M."/>
        </authorList>
    </citation>
    <scope>NUCLEOTIDE SEQUENCE [LARGE SCALE GENOMIC DNA]</scope>
    <source>
        <strain evidence="8 9">DSM 44720</strain>
    </source>
</reference>
<dbReference type="EMBL" id="PVTF01000021">
    <property type="protein sequence ID" value="PRY32434.1"/>
    <property type="molecule type" value="Genomic_DNA"/>
</dbReference>
<keyword evidence="5" id="KW-0804">Transcription</keyword>
<dbReference type="CDD" id="cd15831">
    <property type="entry name" value="BTAD"/>
    <property type="match status" value="1"/>
</dbReference>